<feature type="domain" description="C2H2-type" evidence="9">
    <location>
        <begin position="850"/>
        <end position="877"/>
    </location>
</feature>
<evidence type="ECO:0000259" key="9">
    <source>
        <dbReference type="PROSITE" id="PS50157"/>
    </source>
</evidence>
<dbReference type="PROSITE" id="PS50157">
    <property type="entry name" value="ZINC_FINGER_C2H2_2"/>
    <property type="match status" value="3"/>
</dbReference>
<sequence>MASADPPRDAAAPAPRRHSFSVSEERGGAGAGERGGDDTVTTGSRRRAPSPIATGQDAGRPFAFKRQSSGFSAFINSIASPTSEVRTRPATPAESATRSTFFTGTAITTSPPATSTPAFSASPTSTLTPLDIPAGPVSAVAAGPVSARLKEDRPKGAGTLELERVLGMWAAKTPTNSSFPALPSLPAASASTAPASSQPLFPQALVTAEPESLDLANAAQTEVSTTSSSFSSVFADFAHLAALQPSASSSRDQLELPGIPRRQRSKSEADIMSLDFSFPSFFPATSAAGQPIAMPDFGQRAPPQLSQAILQSLLDTPLSSSSDAWRQTGAPTTYTVAPPVSSATTQTHVSAPARPPFPQQRSAGNLQSFEAESADRGRRARSQGVGHRRSAKSDDLTHLLAALASSQAGLAPQQPAYSTANGHLAPPGGIPASSASPAPSSLGSHSPFPLASLPQPGSPQPPQQQYVYVPPGQPVPVAYLTTIDPITGTPVLTAVPSPQAPQQQLPPRHSPQPPQHQQLQPPPQHQQQQQAPYPPQAQYSPQSNALALAAAQAHAAQVAQATAAAAAAAALQYSSTSQARPAGRASIASAHSDASPGGAMNGHAPSPALSAASAPYHLGGQRTPYLYHSPLPQLPQAPSPANQAGVAANGRSPAVSNGAGGRKRTRGVAKLEDEDEALAEEDEEDDAMREDPLDEEDEEEDDDELDDGDYVGPDGAAAGPQAGARDLKLSPAVRAPAVSRPRKKVGGAAKKARSGARAGNLDEDEFSKESKTTQATIDAAKKRRNANAVAKFVCELCGETFTRRYNLCGHQRAHKGEKPYKCGYDGCDKSFARAHDCKRHELLHLGVRKYHCSPCKRDFVRLDALHRHHRSEVGQACVKQLQAEGALFDEKGAQIIA</sequence>
<dbReference type="Pfam" id="PF00096">
    <property type="entry name" value="zf-C2H2"/>
    <property type="match status" value="1"/>
</dbReference>
<keyword evidence="3 7" id="KW-0863">Zinc-finger</keyword>
<dbReference type="GO" id="GO:0031519">
    <property type="term" value="C:PcG protein complex"/>
    <property type="evidence" value="ECO:0007669"/>
    <property type="project" value="TreeGrafter"/>
</dbReference>
<evidence type="ECO:0000256" key="8">
    <source>
        <dbReference type="SAM" id="MobiDB-lite"/>
    </source>
</evidence>
<feature type="compositionally biased region" description="Polar residues" evidence="8">
    <location>
        <begin position="66"/>
        <end position="84"/>
    </location>
</feature>
<feature type="compositionally biased region" description="Low complexity" evidence="8">
    <location>
        <begin position="604"/>
        <end position="615"/>
    </location>
</feature>
<protein>
    <recommendedName>
        <fullName evidence="9">C2H2-type domain-containing protein</fullName>
    </recommendedName>
</protein>
<feature type="compositionally biased region" description="Low complexity" evidence="8">
    <location>
        <begin position="425"/>
        <end position="455"/>
    </location>
</feature>
<dbReference type="PANTHER" id="PTHR14003">
    <property type="entry name" value="TRANSCRIPTIONAL REPRESSOR PROTEIN YY"/>
    <property type="match status" value="1"/>
</dbReference>
<reference evidence="10 11" key="1">
    <citation type="submission" date="2021-12" db="EMBL/GenBank/DDBJ databases">
        <title>High titer production of polyol ester of fatty acids by Rhodotorula paludigena BS15 towards product separation-free biomass refinery.</title>
        <authorList>
            <person name="Mano J."/>
            <person name="Ono H."/>
            <person name="Tanaka T."/>
            <person name="Naito K."/>
            <person name="Sushida H."/>
            <person name="Ike M."/>
            <person name="Tokuyasu K."/>
            <person name="Kitaoka M."/>
        </authorList>
    </citation>
    <scope>NUCLEOTIDE SEQUENCE [LARGE SCALE GENOMIC DNA]</scope>
    <source>
        <strain evidence="10 11">BS15</strain>
    </source>
</reference>
<organism evidence="10 11">
    <name type="scientific">Rhodotorula paludigena</name>
    <dbReference type="NCBI Taxonomy" id="86838"/>
    <lineage>
        <taxon>Eukaryota</taxon>
        <taxon>Fungi</taxon>
        <taxon>Dikarya</taxon>
        <taxon>Basidiomycota</taxon>
        <taxon>Pucciniomycotina</taxon>
        <taxon>Microbotryomycetes</taxon>
        <taxon>Sporidiobolales</taxon>
        <taxon>Sporidiobolaceae</taxon>
        <taxon>Rhodotorula</taxon>
    </lineage>
</organism>
<feature type="compositionally biased region" description="Low complexity" evidence="8">
    <location>
        <begin position="712"/>
        <end position="724"/>
    </location>
</feature>
<feature type="compositionally biased region" description="Polar residues" evidence="8">
    <location>
        <begin position="323"/>
        <end position="349"/>
    </location>
</feature>
<comment type="caution">
    <text evidence="10">The sequence shown here is derived from an EMBL/GenBank/DDBJ whole genome shotgun (WGS) entry which is preliminary data.</text>
</comment>
<feature type="domain" description="C2H2-type" evidence="9">
    <location>
        <begin position="792"/>
        <end position="819"/>
    </location>
</feature>
<keyword evidence="1" id="KW-0479">Metal-binding</keyword>
<dbReference type="SMART" id="SM00355">
    <property type="entry name" value="ZnF_C2H2"/>
    <property type="match status" value="3"/>
</dbReference>
<dbReference type="Proteomes" id="UP001342314">
    <property type="component" value="Unassembled WGS sequence"/>
</dbReference>
<keyword evidence="11" id="KW-1185">Reference proteome</keyword>
<evidence type="ECO:0000313" key="10">
    <source>
        <dbReference type="EMBL" id="GJN91224.1"/>
    </source>
</evidence>
<gene>
    <name evidence="10" type="ORF">Rhopal_004242-T1</name>
</gene>
<feature type="compositionally biased region" description="Basic residues" evidence="8">
    <location>
        <begin position="740"/>
        <end position="754"/>
    </location>
</feature>
<evidence type="ECO:0000256" key="6">
    <source>
        <dbReference type="ARBA" id="ARBA00023163"/>
    </source>
</evidence>
<feature type="region of interest" description="Disordered" evidence="8">
    <location>
        <begin position="1"/>
        <end position="131"/>
    </location>
</feature>
<evidence type="ECO:0000256" key="3">
    <source>
        <dbReference type="ARBA" id="ARBA00022771"/>
    </source>
</evidence>
<dbReference type="Gene3D" id="3.30.160.60">
    <property type="entry name" value="Classic Zinc Finger"/>
    <property type="match status" value="2"/>
</dbReference>
<proteinExistence type="predicted"/>
<feature type="region of interest" description="Disordered" evidence="8">
    <location>
        <begin position="248"/>
        <end position="267"/>
    </location>
</feature>
<feature type="compositionally biased region" description="Low complexity" evidence="8">
    <location>
        <begin position="103"/>
        <end position="131"/>
    </location>
</feature>
<feature type="region of interest" description="Disordered" evidence="8">
    <location>
        <begin position="584"/>
        <end position="774"/>
    </location>
</feature>
<keyword evidence="4" id="KW-0862">Zinc</keyword>
<accession>A0AAV5GL74</accession>
<keyword evidence="6" id="KW-0804">Transcription</keyword>
<feature type="compositionally biased region" description="Polar residues" evidence="8">
    <location>
        <begin position="359"/>
        <end position="370"/>
    </location>
</feature>
<keyword evidence="2" id="KW-0677">Repeat</keyword>
<dbReference type="GO" id="GO:0000978">
    <property type="term" value="F:RNA polymerase II cis-regulatory region sequence-specific DNA binding"/>
    <property type="evidence" value="ECO:0007669"/>
    <property type="project" value="TreeGrafter"/>
</dbReference>
<feature type="compositionally biased region" description="Pro residues" evidence="8">
    <location>
        <begin position="508"/>
        <end position="524"/>
    </location>
</feature>
<evidence type="ECO:0000256" key="7">
    <source>
        <dbReference type="PROSITE-ProRule" id="PRU00042"/>
    </source>
</evidence>
<feature type="region of interest" description="Disordered" evidence="8">
    <location>
        <begin position="412"/>
        <end position="469"/>
    </location>
</feature>
<evidence type="ECO:0000256" key="5">
    <source>
        <dbReference type="ARBA" id="ARBA00023015"/>
    </source>
</evidence>
<feature type="compositionally biased region" description="Acidic residues" evidence="8">
    <location>
        <begin position="672"/>
        <end position="709"/>
    </location>
</feature>
<feature type="region of interest" description="Disordered" evidence="8">
    <location>
        <begin position="490"/>
        <end position="540"/>
    </location>
</feature>
<dbReference type="GO" id="GO:0008270">
    <property type="term" value="F:zinc ion binding"/>
    <property type="evidence" value="ECO:0007669"/>
    <property type="project" value="UniProtKB-KW"/>
</dbReference>
<evidence type="ECO:0000256" key="2">
    <source>
        <dbReference type="ARBA" id="ARBA00022737"/>
    </source>
</evidence>
<dbReference type="GO" id="GO:0005667">
    <property type="term" value="C:transcription regulator complex"/>
    <property type="evidence" value="ECO:0007669"/>
    <property type="project" value="TreeGrafter"/>
</dbReference>
<feature type="region of interest" description="Disordered" evidence="8">
    <location>
        <begin position="320"/>
        <end position="393"/>
    </location>
</feature>
<dbReference type="EMBL" id="BQKY01000008">
    <property type="protein sequence ID" value="GJN91224.1"/>
    <property type="molecule type" value="Genomic_DNA"/>
</dbReference>
<evidence type="ECO:0000256" key="4">
    <source>
        <dbReference type="ARBA" id="ARBA00022833"/>
    </source>
</evidence>
<dbReference type="GO" id="GO:0000785">
    <property type="term" value="C:chromatin"/>
    <property type="evidence" value="ECO:0007669"/>
    <property type="project" value="TreeGrafter"/>
</dbReference>
<dbReference type="GO" id="GO:0000981">
    <property type="term" value="F:DNA-binding transcription factor activity, RNA polymerase II-specific"/>
    <property type="evidence" value="ECO:0007669"/>
    <property type="project" value="TreeGrafter"/>
</dbReference>
<dbReference type="PROSITE" id="PS00028">
    <property type="entry name" value="ZINC_FINGER_C2H2_1"/>
    <property type="match status" value="2"/>
</dbReference>
<feature type="compositionally biased region" description="Basic residues" evidence="8">
    <location>
        <begin position="378"/>
        <end position="390"/>
    </location>
</feature>
<dbReference type="SUPFAM" id="SSF57667">
    <property type="entry name" value="beta-beta-alpha zinc fingers"/>
    <property type="match status" value="2"/>
</dbReference>
<dbReference type="FunFam" id="3.30.160.60:FF:000032">
    <property type="entry name" value="Krueppel-like factor 4"/>
    <property type="match status" value="1"/>
</dbReference>
<feature type="compositionally biased region" description="Low complexity" evidence="8">
    <location>
        <begin position="525"/>
        <end position="540"/>
    </location>
</feature>
<feature type="domain" description="C2H2-type" evidence="9">
    <location>
        <begin position="820"/>
        <end position="849"/>
    </location>
</feature>
<dbReference type="AlphaFoldDB" id="A0AAV5GL74"/>
<dbReference type="InterPro" id="IPR036236">
    <property type="entry name" value="Znf_C2H2_sf"/>
</dbReference>
<name>A0AAV5GL74_9BASI</name>
<dbReference type="InterPro" id="IPR013087">
    <property type="entry name" value="Znf_C2H2_type"/>
</dbReference>
<evidence type="ECO:0000313" key="11">
    <source>
        <dbReference type="Proteomes" id="UP001342314"/>
    </source>
</evidence>
<keyword evidence="5" id="KW-0805">Transcription regulation</keyword>
<dbReference type="PANTHER" id="PTHR14003:SF19">
    <property type="entry name" value="YY2 TRANSCRIPTION FACTOR"/>
    <property type="match status" value="1"/>
</dbReference>
<evidence type="ECO:0000256" key="1">
    <source>
        <dbReference type="ARBA" id="ARBA00022723"/>
    </source>
</evidence>
<feature type="compositionally biased region" description="Low complexity" evidence="8">
    <location>
        <begin position="496"/>
        <end position="507"/>
    </location>
</feature>